<dbReference type="SMART" id="SM00349">
    <property type="entry name" value="KRAB"/>
    <property type="match status" value="1"/>
</dbReference>
<dbReference type="AlphaFoldDB" id="A0A1B0GRS1"/>
<dbReference type="Gene3D" id="6.10.140.140">
    <property type="match status" value="1"/>
</dbReference>
<reference evidence="3 5" key="2">
    <citation type="journal article" date="2011" name="PLoS Biol.">
        <title>Modernizing reference genome assemblies.</title>
        <authorList>
            <person name="Church D.M."/>
            <person name="Schneider V.A."/>
            <person name="Graves T."/>
            <person name="Auger K."/>
            <person name="Cunningham F."/>
            <person name="Bouk N."/>
            <person name="Chen H.C."/>
            <person name="Agarwala R."/>
            <person name="McLaren W.M."/>
            <person name="Ritchie G.R."/>
            <person name="Albracht D."/>
            <person name="Kremitzki M."/>
            <person name="Rock S."/>
            <person name="Kotkiewicz H."/>
            <person name="Kremitzki C."/>
            <person name="Wollam A."/>
            <person name="Trani L."/>
            <person name="Fulton L."/>
            <person name="Fulton R."/>
            <person name="Matthews L."/>
            <person name="Whitehead S."/>
            <person name="Chow W."/>
            <person name="Torrance J."/>
            <person name="Dunn M."/>
            <person name="Harden G."/>
            <person name="Threadgold G."/>
            <person name="Wood J."/>
            <person name="Collins J."/>
            <person name="Heath P."/>
            <person name="Griffiths G."/>
            <person name="Pelan S."/>
            <person name="Grafham D."/>
            <person name="Eichler E.E."/>
            <person name="Weinstock G."/>
            <person name="Mardis E.R."/>
            <person name="Wilson R.K."/>
            <person name="Howe K."/>
            <person name="Flicek P."/>
            <person name="Hubbard T."/>
        </authorList>
    </citation>
    <scope>NUCLEOTIDE SEQUENCE [LARGE SCALE GENOMIC DNA]</scope>
    <source>
        <strain evidence="3 5">C57BL/6J</strain>
    </source>
</reference>
<dbReference type="InterPro" id="IPR036051">
    <property type="entry name" value="KRAB_dom_sf"/>
</dbReference>
<protein>
    <submittedName>
        <fullName evidence="3">Zinc finger protein 773</fullName>
    </submittedName>
</protein>
<organism evidence="3 5">
    <name type="scientific">Mus musculus</name>
    <name type="common">Mouse</name>
    <dbReference type="NCBI Taxonomy" id="10090"/>
    <lineage>
        <taxon>Eukaryota</taxon>
        <taxon>Metazoa</taxon>
        <taxon>Chordata</taxon>
        <taxon>Craniata</taxon>
        <taxon>Vertebrata</taxon>
        <taxon>Euteleostomi</taxon>
        <taxon>Mammalia</taxon>
        <taxon>Eutheria</taxon>
        <taxon>Euarchontoglires</taxon>
        <taxon>Glires</taxon>
        <taxon>Rodentia</taxon>
        <taxon>Myomorpha</taxon>
        <taxon>Muroidea</taxon>
        <taxon>Muridae</taxon>
        <taxon>Murinae</taxon>
        <taxon>Mus</taxon>
        <taxon>Mus</taxon>
    </lineage>
</organism>
<dbReference type="MGI" id="MGI:1923623">
    <property type="gene designation" value="Zfp773"/>
</dbReference>
<dbReference type="InterPro" id="IPR001909">
    <property type="entry name" value="KRAB"/>
</dbReference>
<feature type="compositionally biased region" description="Polar residues" evidence="1">
    <location>
        <begin position="159"/>
        <end position="185"/>
    </location>
</feature>
<dbReference type="OrthoDB" id="40579at2759"/>
<name>A0A1B0GRS1_MOUSE</name>
<feature type="region of interest" description="Disordered" evidence="1">
    <location>
        <begin position="151"/>
        <end position="185"/>
    </location>
</feature>
<dbReference type="Ensembl" id="ENSMUST00000211240.2">
    <property type="protein sequence ID" value="ENSMUSP00000147639.2"/>
    <property type="gene ID" value="ENSMUSG00000063535.8"/>
</dbReference>
<proteinExistence type="predicted"/>
<dbReference type="GO" id="GO:0006355">
    <property type="term" value="P:regulation of DNA-templated transcription"/>
    <property type="evidence" value="ECO:0007669"/>
    <property type="project" value="InterPro"/>
</dbReference>
<reference evidence="3 5" key="1">
    <citation type="journal article" date="2009" name="PLoS Biol.">
        <title>Lineage-specific biology revealed by a finished genome assembly of the mouse.</title>
        <authorList>
            <consortium name="Mouse Genome Sequencing Consortium"/>
            <person name="Church D.M."/>
            <person name="Goodstadt L."/>
            <person name="Hillier L.W."/>
            <person name="Zody M.C."/>
            <person name="Goldstein S."/>
            <person name="She X."/>
            <person name="Bult C.J."/>
            <person name="Agarwala R."/>
            <person name="Cherry J.L."/>
            <person name="DiCuccio M."/>
            <person name="Hlavina W."/>
            <person name="Kapustin Y."/>
            <person name="Meric P."/>
            <person name="Maglott D."/>
            <person name="Birtle Z."/>
            <person name="Marques A.C."/>
            <person name="Graves T."/>
            <person name="Zhou S."/>
            <person name="Teague B."/>
            <person name="Potamousis K."/>
            <person name="Churas C."/>
            <person name="Place M."/>
            <person name="Herschleb J."/>
            <person name="Runnheim R."/>
            <person name="Forrest D."/>
            <person name="Amos-Landgraf J."/>
            <person name="Schwartz D.C."/>
            <person name="Cheng Z."/>
            <person name="Lindblad-Toh K."/>
            <person name="Eichler E.E."/>
            <person name="Ponting C.P."/>
        </authorList>
    </citation>
    <scope>NUCLEOTIDE SEQUENCE [LARGE SCALE GENOMIC DNA]</scope>
    <source>
        <strain evidence="3 5">C57BL/6J</strain>
    </source>
</reference>
<gene>
    <name evidence="3 4" type="primary">Zfp773</name>
</gene>
<dbReference type="CDD" id="cd07765">
    <property type="entry name" value="KRAB_A-box"/>
    <property type="match status" value="1"/>
</dbReference>
<feature type="domain" description="KRAB" evidence="2">
    <location>
        <begin position="75"/>
        <end position="160"/>
    </location>
</feature>
<dbReference type="PROSITE" id="PS50805">
    <property type="entry name" value="KRAB"/>
    <property type="match status" value="1"/>
</dbReference>
<sequence length="185" mass="20464">MLVSGQRKTGFTALCPELEGARGARLCPLADRFEVYEDPVWLVAGLERIAMSTDPTAQQNQTAVALQGGQAQGGMAFSDVAIYFLRGEWRLLDDSQRRLYHQVMMEVFVLMSSLGLIPSGTDITQLGSSGNRFIPALRFLTPMGRDKWCRNPGPESPTEEVQNFLQSGSVDRMSTVSNSVSRDWD</sequence>
<dbReference type="PANTHER" id="PTHR23232:SF133">
    <property type="entry name" value="RIKEN CDNA 1700020N01 GENE"/>
    <property type="match status" value="1"/>
</dbReference>
<dbReference type="ExpressionAtlas" id="A0A1B0GRS1">
    <property type="expression patterns" value="baseline and differential"/>
</dbReference>
<dbReference type="SUPFAM" id="SSF109640">
    <property type="entry name" value="KRAB domain (Kruppel-associated box)"/>
    <property type="match status" value="1"/>
</dbReference>
<evidence type="ECO:0000259" key="2">
    <source>
        <dbReference type="PROSITE" id="PS50805"/>
    </source>
</evidence>
<evidence type="ECO:0000313" key="4">
    <source>
        <dbReference type="MGI" id="MGI:1923623"/>
    </source>
</evidence>
<dbReference type="Pfam" id="PF01352">
    <property type="entry name" value="KRAB"/>
    <property type="match status" value="1"/>
</dbReference>
<reference evidence="3" key="4">
    <citation type="submission" date="2025-09" db="UniProtKB">
        <authorList>
            <consortium name="Ensembl"/>
        </authorList>
    </citation>
    <scope>IDENTIFICATION</scope>
    <source>
        <strain evidence="3">C57BL/6J</strain>
    </source>
</reference>
<keyword evidence="5" id="KW-1185">Reference proteome</keyword>
<dbReference type="VEuPathDB" id="HostDB:ENSMUSG00000063535"/>
<evidence type="ECO:0000313" key="5">
    <source>
        <dbReference type="Proteomes" id="UP000000589"/>
    </source>
</evidence>
<accession>A0A1B0GRS1</accession>
<dbReference type="Bgee" id="ENSMUSG00000063535">
    <property type="expression patterns" value="Expressed in cortical plate and 62 other cell types or tissues"/>
</dbReference>
<dbReference type="AGR" id="MGI:1923623"/>
<dbReference type="PANTHER" id="PTHR23232">
    <property type="entry name" value="KRAB DOMAIN C2H2 ZINC FINGER"/>
    <property type="match status" value="1"/>
</dbReference>
<dbReference type="Proteomes" id="UP000000589">
    <property type="component" value="Chromosome 7"/>
</dbReference>
<reference evidence="3" key="3">
    <citation type="submission" date="2025-08" db="UniProtKB">
        <authorList>
            <consortium name="Ensembl"/>
        </authorList>
    </citation>
    <scope>IDENTIFICATION</scope>
    <source>
        <strain evidence="3">C57BL/6J</strain>
    </source>
</reference>
<dbReference type="GeneTree" id="ENSGT00940000154488"/>
<evidence type="ECO:0000256" key="1">
    <source>
        <dbReference type="SAM" id="MobiDB-lite"/>
    </source>
</evidence>
<dbReference type="InterPro" id="IPR050169">
    <property type="entry name" value="Krueppel_C2H2_ZnF"/>
</dbReference>
<evidence type="ECO:0000313" key="3">
    <source>
        <dbReference type="Ensembl" id="ENSMUSP00000147639.2"/>
    </source>
</evidence>